<sequence length="453" mass="50021">LLSGRMRPAYILLLVAFVAWVESTPGYFEYGFHRRRGADFCLRRHDGRYAVGCVPQFVTCSSKMHASSCRGHGHLRLPHGLVPSFTPVEPGSELSGSRFCKHRADGDYNIGCTSCYISYSGNHAFSKECPAGLVLDEASGLCVERSYVAVCGGVPTTTSDQYNCDDHNHHVDNDNYSSSGLGSNDGADHFPSSRALHPLMIPGPSEIVLEKLENEKFSRFHASRDARIHSQIYASFQSSPVTTITMVSSLRAVHPGTSSASMVAHRFVHADTGLHSTNSSKFVSPRRDDTDASFRRDDPDASFRRDDANASFRRDDANASIRINDPDDCYALSRGSRLSQIQYHFSACTAYPEIGSEAAFFVVKPCRHRNSFFAIGCSSRYVACIDGLPTYHTCRRGLTFDERRRTCLPKSGRTKGKFRSKAQSGKGRMEQRLCVPVIDLQADPLNGAFKRGA</sequence>
<dbReference type="InterPro" id="IPR002557">
    <property type="entry name" value="Chitin-bd_dom"/>
</dbReference>
<evidence type="ECO:0000313" key="4">
    <source>
        <dbReference type="Proteomes" id="UP000050794"/>
    </source>
</evidence>
<name>A0A183TVP2_TOXCA</name>
<dbReference type="Pfam" id="PF01607">
    <property type="entry name" value="CBM_14"/>
    <property type="match status" value="1"/>
</dbReference>
<accession>A0A183TVP2</accession>
<evidence type="ECO:0000259" key="3">
    <source>
        <dbReference type="PROSITE" id="PS50940"/>
    </source>
</evidence>
<dbReference type="WBParaSite" id="TCNE_0000031101-mRNA-1">
    <property type="protein sequence ID" value="TCNE_0000031101-mRNA-1"/>
    <property type="gene ID" value="TCNE_0000031101"/>
</dbReference>
<evidence type="ECO:0000256" key="2">
    <source>
        <dbReference type="SAM" id="SignalP"/>
    </source>
</evidence>
<evidence type="ECO:0000313" key="5">
    <source>
        <dbReference type="WBParaSite" id="TCNE_0000031101-mRNA-1"/>
    </source>
</evidence>
<feature type="chain" id="PRO_5008154262" evidence="2">
    <location>
        <begin position="24"/>
        <end position="453"/>
    </location>
</feature>
<feature type="region of interest" description="Disordered" evidence="1">
    <location>
        <begin position="278"/>
        <end position="308"/>
    </location>
</feature>
<reference evidence="5" key="1">
    <citation type="submission" date="2016-06" db="UniProtKB">
        <authorList>
            <consortium name="WormBaseParasite"/>
        </authorList>
    </citation>
    <scope>IDENTIFICATION</scope>
</reference>
<keyword evidence="2" id="KW-0732">Signal</keyword>
<dbReference type="SUPFAM" id="SSF57625">
    <property type="entry name" value="Invertebrate chitin-binding proteins"/>
    <property type="match status" value="1"/>
</dbReference>
<feature type="compositionally biased region" description="Basic and acidic residues" evidence="1">
    <location>
        <begin position="285"/>
        <end position="308"/>
    </location>
</feature>
<dbReference type="InterPro" id="IPR036508">
    <property type="entry name" value="Chitin-bd_dom_sf"/>
</dbReference>
<dbReference type="Proteomes" id="UP000050794">
    <property type="component" value="Unassembled WGS sequence"/>
</dbReference>
<dbReference type="GO" id="GO:0008061">
    <property type="term" value="F:chitin binding"/>
    <property type="evidence" value="ECO:0007669"/>
    <property type="project" value="InterPro"/>
</dbReference>
<dbReference type="PROSITE" id="PS50940">
    <property type="entry name" value="CHIT_BIND_II"/>
    <property type="match status" value="1"/>
</dbReference>
<feature type="domain" description="Chitin-binding type-2" evidence="3">
    <location>
        <begin position="363"/>
        <end position="407"/>
    </location>
</feature>
<dbReference type="GO" id="GO:0005576">
    <property type="term" value="C:extracellular region"/>
    <property type="evidence" value="ECO:0007669"/>
    <property type="project" value="InterPro"/>
</dbReference>
<feature type="signal peptide" evidence="2">
    <location>
        <begin position="1"/>
        <end position="23"/>
    </location>
</feature>
<dbReference type="SMART" id="SM00494">
    <property type="entry name" value="ChtBD2"/>
    <property type="match status" value="2"/>
</dbReference>
<protein>
    <submittedName>
        <fullName evidence="5">Chitin-binding type-2 domain-containing protein</fullName>
    </submittedName>
</protein>
<keyword evidence="4" id="KW-1185">Reference proteome</keyword>
<dbReference type="AlphaFoldDB" id="A0A183TVP2"/>
<organism evidence="4 5">
    <name type="scientific">Toxocara canis</name>
    <name type="common">Canine roundworm</name>
    <dbReference type="NCBI Taxonomy" id="6265"/>
    <lineage>
        <taxon>Eukaryota</taxon>
        <taxon>Metazoa</taxon>
        <taxon>Ecdysozoa</taxon>
        <taxon>Nematoda</taxon>
        <taxon>Chromadorea</taxon>
        <taxon>Rhabditida</taxon>
        <taxon>Spirurina</taxon>
        <taxon>Ascaridomorpha</taxon>
        <taxon>Ascaridoidea</taxon>
        <taxon>Toxocaridae</taxon>
        <taxon>Toxocara</taxon>
    </lineage>
</organism>
<evidence type="ECO:0000256" key="1">
    <source>
        <dbReference type="SAM" id="MobiDB-lite"/>
    </source>
</evidence>
<proteinExistence type="predicted"/>